<reference evidence="2" key="1">
    <citation type="submission" date="2021-04" db="EMBL/GenBank/DDBJ databases">
        <title>Genomic sequence of Actinosynnema pretiosum subsp. pretiosum ATCC 31280 (C-14919).</title>
        <authorList>
            <person name="Bai L."/>
            <person name="Wang X."/>
            <person name="Xiao Y."/>
        </authorList>
    </citation>
    <scope>NUCLEOTIDE SEQUENCE</scope>
    <source>
        <strain evidence="2">ATCC 31280</strain>
    </source>
</reference>
<organism evidence="2 3">
    <name type="scientific">Actinosynnema pretiosum subsp. pretiosum</name>
    <dbReference type="NCBI Taxonomy" id="103721"/>
    <lineage>
        <taxon>Bacteria</taxon>
        <taxon>Bacillati</taxon>
        <taxon>Actinomycetota</taxon>
        <taxon>Actinomycetes</taxon>
        <taxon>Pseudonocardiales</taxon>
        <taxon>Pseudonocardiaceae</taxon>
        <taxon>Actinosynnema</taxon>
    </lineage>
</organism>
<dbReference type="Proteomes" id="UP000677152">
    <property type="component" value="Chromosome"/>
</dbReference>
<protein>
    <recommendedName>
        <fullName evidence="4">Immunity protein Imm1</fullName>
    </recommendedName>
</protein>
<gene>
    <name evidence="2" type="ORF">KCV87_10590</name>
</gene>
<dbReference type="AlphaFoldDB" id="A0AA45LAS9"/>
<sequence length="132" mass="13820">MVTSTPEGAVSAWTLDGRPVAADEVGELLRGRIAAGALETWFASASGRSLAVVSNGERAMVLLLEHEGDPGEHAVDPGADPDGWSDGYELANGQSDEYPDADTVPLAQALRIAEHVVAAGSWPADARWVVDR</sequence>
<evidence type="ECO:0000313" key="3">
    <source>
        <dbReference type="Proteomes" id="UP000677152"/>
    </source>
</evidence>
<accession>A0AA45LAS9</accession>
<dbReference type="EMBL" id="CP073249">
    <property type="protein sequence ID" value="QUF06456.1"/>
    <property type="molecule type" value="Genomic_DNA"/>
</dbReference>
<evidence type="ECO:0000313" key="2">
    <source>
        <dbReference type="EMBL" id="QUF06456.1"/>
    </source>
</evidence>
<evidence type="ECO:0008006" key="4">
    <source>
        <dbReference type="Google" id="ProtNLM"/>
    </source>
</evidence>
<proteinExistence type="predicted"/>
<evidence type="ECO:0000256" key="1">
    <source>
        <dbReference type="SAM" id="MobiDB-lite"/>
    </source>
</evidence>
<feature type="region of interest" description="Disordered" evidence="1">
    <location>
        <begin position="69"/>
        <end position="96"/>
    </location>
</feature>
<name>A0AA45LAS9_9PSEU</name>